<sequence>MNIIIPEKEMQITFSRSGGKGGQNVNKVETKATLRWDVYNSRALTPEQKYLILHKLHSRITEKGDLILWSQSERSQAQNKEVVIARLNDLVNQALIPEKIRRKTKPTRSSKERRLESKKRISEKKKLRKVKFEHI</sequence>
<comment type="caution">
    <text evidence="3">The sequence shown here is derived from an EMBL/GenBank/DDBJ whole genome shotgun (WGS) entry which is preliminary data.</text>
</comment>
<dbReference type="GO" id="GO:0004045">
    <property type="term" value="F:peptidyl-tRNA hydrolase activity"/>
    <property type="evidence" value="ECO:0007669"/>
    <property type="project" value="TreeGrafter"/>
</dbReference>
<dbReference type="PANTHER" id="PTHR47814">
    <property type="entry name" value="PEPTIDYL-TRNA HYDROLASE ARFB"/>
    <property type="match status" value="1"/>
</dbReference>
<feature type="region of interest" description="Disordered" evidence="1">
    <location>
        <begin position="99"/>
        <end position="135"/>
    </location>
</feature>
<accession>A0A1G1XNQ6</accession>
<feature type="compositionally biased region" description="Basic and acidic residues" evidence="1">
    <location>
        <begin position="109"/>
        <end position="120"/>
    </location>
</feature>
<name>A0A1G1XNQ6_9BACT</name>
<feature type="domain" description="Prokaryotic-type class I peptide chain release factors" evidence="2">
    <location>
        <begin position="3"/>
        <end position="128"/>
    </location>
</feature>
<evidence type="ECO:0000313" key="4">
    <source>
        <dbReference type="Proteomes" id="UP000176498"/>
    </source>
</evidence>
<evidence type="ECO:0000313" key="3">
    <source>
        <dbReference type="EMBL" id="OGY41554.1"/>
    </source>
</evidence>
<protein>
    <recommendedName>
        <fullName evidence="2">Prokaryotic-type class I peptide chain release factors domain-containing protein</fullName>
    </recommendedName>
</protein>
<dbReference type="Pfam" id="PF00472">
    <property type="entry name" value="RF-1"/>
    <property type="match status" value="1"/>
</dbReference>
<organism evidence="3 4">
    <name type="scientific">Candidatus Buchananbacteria bacterium RBG_13_36_9</name>
    <dbReference type="NCBI Taxonomy" id="1797530"/>
    <lineage>
        <taxon>Bacteria</taxon>
        <taxon>Candidatus Buchananiibacteriota</taxon>
    </lineage>
</organism>
<dbReference type="AlphaFoldDB" id="A0A1G1XNQ6"/>
<dbReference type="EMBL" id="MHHZ01000016">
    <property type="protein sequence ID" value="OGY41554.1"/>
    <property type="molecule type" value="Genomic_DNA"/>
</dbReference>
<dbReference type="GO" id="GO:0043022">
    <property type="term" value="F:ribosome binding"/>
    <property type="evidence" value="ECO:0007669"/>
    <property type="project" value="TreeGrafter"/>
</dbReference>
<gene>
    <name evidence="3" type="ORF">A2Y82_05055</name>
</gene>
<dbReference type="PANTHER" id="PTHR47814:SF1">
    <property type="entry name" value="PEPTIDYL-TRNA HYDROLASE ARFB"/>
    <property type="match status" value="1"/>
</dbReference>
<evidence type="ECO:0000259" key="2">
    <source>
        <dbReference type="Pfam" id="PF00472"/>
    </source>
</evidence>
<proteinExistence type="predicted"/>
<dbReference type="Proteomes" id="UP000176498">
    <property type="component" value="Unassembled WGS sequence"/>
</dbReference>
<dbReference type="NCBIfam" id="NF006718">
    <property type="entry name" value="PRK09256.1"/>
    <property type="match status" value="1"/>
</dbReference>
<dbReference type="GO" id="GO:0003747">
    <property type="term" value="F:translation release factor activity"/>
    <property type="evidence" value="ECO:0007669"/>
    <property type="project" value="InterPro"/>
</dbReference>
<dbReference type="Gene3D" id="3.30.160.20">
    <property type="match status" value="1"/>
</dbReference>
<evidence type="ECO:0000256" key="1">
    <source>
        <dbReference type="SAM" id="MobiDB-lite"/>
    </source>
</evidence>
<dbReference type="InterPro" id="IPR000352">
    <property type="entry name" value="Pep_chain_release_fac_I"/>
</dbReference>
<dbReference type="SUPFAM" id="SSF110916">
    <property type="entry name" value="Peptidyl-tRNA hydrolase domain-like"/>
    <property type="match status" value="1"/>
</dbReference>
<reference evidence="3 4" key="1">
    <citation type="journal article" date="2016" name="Nat. Commun.">
        <title>Thousands of microbial genomes shed light on interconnected biogeochemical processes in an aquifer system.</title>
        <authorList>
            <person name="Anantharaman K."/>
            <person name="Brown C.T."/>
            <person name="Hug L.A."/>
            <person name="Sharon I."/>
            <person name="Castelle C.J."/>
            <person name="Probst A.J."/>
            <person name="Thomas B.C."/>
            <person name="Singh A."/>
            <person name="Wilkins M.J."/>
            <person name="Karaoz U."/>
            <person name="Brodie E.L."/>
            <person name="Williams K.H."/>
            <person name="Hubbard S.S."/>
            <person name="Banfield J.F."/>
        </authorList>
    </citation>
    <scope>NUCLEOTIDE SEQUENCE [LARGE SCALE GENOMIC DNA]</scope>
</reference>
<dbReference type="GO" id="GO:0072344">
    <property type="term" value="P:rescue of stalled ribosome"/>
    <property type="evidence" value="ECO:0007669"/>
    <property type="project" value="TreeGrafter"/>
</dbReference>